<dbReference type="EMBL" id="JFKC01000049">
    <property type="protein sequence ID" value="OSQ42366.1"/>
    <property type="molecule type" value="Genomic_DNA"/>
</dbReference>
<reference evidence="2 3" key="1">
    <citation type="submission" date="2014-03" db="EMBL/GenBank/DDBJ databases">
        <title>The draft genome sequence of Marivita geojedonensis KCTC 23882.</title>
        <authorList>
            <person name="Lai Q."/>
            <person name="Shao Z."/>
        </authorList>
    </citation>
    <scope>NUCLEOTIDE SEQUENCE [LARGE SCALE GENOMIC DNA]</scope>
    <source>
        <strain evidence="2 3">DPG-138</strain>
    </source>
</reference>
<protein>
    <submittedName>
        <fullName evidence="2">Uncharacterized protein</fullName>
    </submittedName>
</protein>
<keyword evidence="1" id="KW-0472">Membrane</keyword>
<keyword evidence="1" id="KW-1133">Transmembrane helix</keyword>
<evidence type="ECO:0000256" key="1">
    <source>
        <dbReference type="SAM" id="Phobius"/>
    </source>
</evidence>
<proteinExistence type="predicted"/>
<evidence type="ECO:0000313" key="3">
    <source>
        <dbReference type="Proteomes" id="UP000193926"/>
    </source>
</evidence>
<keyword evidence="3" id="KW-1185">Reference proteome</keyword>
<dbReference type="Proteomes" id="UP000193926">
    <property type="component" value="Unassembled WGS sequence"/>
</dbReference>
<feature type="transmembrane region" description="Helical" evidence="1">
    <location>
        <begin position="43"/>
        <end position="65"/>
    </location>
</feature>
<dbReference type="AlphaFoldDB" id="A0A1X4N895"/>
<organism evidence="2 3">
    <name type="scientific">Marivita geojedonensis</name>
    <dbReference type="NCBI Taxonomy" id="1123756"/>
    <lineage>
        <taxon>Bacteria</taxon>
        <taxon>Pseudomonadati</taxon>
        <taxon>Pseudomonadota</taxon>
        <taxon>Alphaproteobacteria</taxon>
        <taxon>Rhodobacterales</taxon>
        <taxon>Roseobacteraceae</taxon>
        <taxon>Marivita</taxon>
    </lineage>
</organism>
<gene>
    <name evidence="2" type="ORF">MGEO_20600</name>
</gene>
<accession>A0A1X4N895</accession>
<dbReference type="STRING" id="1123756.MGEO_20600"/>
<dbReference type="Pfam" id="PF18910">
    <property type="entry name" value="DUF5665"/>
    <property type="match status" value="1"/>
</dbReference>
<evidence type="ECO:0000313" key="2">
    <source>
        <dbReference type="EMBL" id="OSQ42366.1"/>
    </source>
</evidence>
<dbReference type="InterPro" id="IPR043723">
    <property type="entry name" value="DUF5665"/>
</dbReference>
<comment type="caution">
    <text evidence="2">The sequence shown here is derived from an EMBL/GenBank/DDBJ whole genome shotgun (WGS) entry which is preliminary data.</text>
</comment>
<sequence length="89" mass="9920">MTEIDQDRFDRVALAIEQLANRKFIAREDSTVKMLWAQFIRGMAFGLGSFLGATILVSILVLMLAQIEFVPIIGDLAARILLQIQNATP</sequence>
<name>A0A1X4N895_9RHOB</name>
<keyword evidence="1" id="KW-0812">Transmembrane</keyword>